<evidence type="ECO:0000313" key="2">
    <source>
        <dbReference type="EMBL" id="VEJ52121.1"/>
    </source>
</evidence>
<gene>
    <name evidence="2" type="ORF">NCTC12742_02035</name>
</gene>
<proteinExistence type="predicted"/>
<evidence type="ECO:0000313" key="3">
    <source>
        <dbReference type="Proteomes" id="UP000272771"/>
    </source>
</evidence>
<sequence length="55" mass="6283">MKISDKIIKEVFTSKAFVWTFSFLIAVLITVVSIRFVDGITEVKHGNTIINRKVQ</sequence>
<protein>
    <submittedName>
        <fullName evidence="2">Uncharacterized protein</fullName>
    </submittedName>
</protein>
<keyword evidence="3" id="KW-1185">Reference proteome</keyword>
<reference evidence="2 3" key="1">
    <citation type="submission" date="2018-12" db="EMBL/GenBank/DDBJ databases">
        <authorList>
            <consortium name="Pathogen Informatics"/>
        </authorList>
    </citation>
    <scope>NUCLEOTIDE SEQUENCE [LARGE SCALE GENOMIC DNA]</scope>
    <source>
        <strain evidence="2 3">NCTC12742</strain>
    </source>
</reference>
<dbReference type="AlphaFoldDB" id="A0A3S4ZN13"/>
<dbReference type="Proteomes" id="UP000272771">
    <property type="component" value="Chromosome"/>
</dbReference>
<organism evidence="2 3">
    <name type="scientific">Neisseria weaveri</name>
    <dbReference type="NCBI Taxonomy" id="28091"/>
    <lineage>
        <taxon>Bacteria</taxon>
        <taxon>Pseudomonadati</taxon>
        <taxon>Pseudomonadota</taxon>
        <taxon>Betaproteobacteria</taxon>
        <taxon>Neisseriales</taxon>
        <taxon>Neisseriaceae</taxon>
        <taxon>Neisseria</taxon>
    </lineage>
</organism>
<evidence type="ECO:0000256" key="1">
    <source>
        <dbReference type="SAM" id="Phobius"/>
    </source>
</evidence>
<keyword evidence="1" id="KW-0812">Transmembrane</keyword>
<accession>A0A3S4ZN13</accession>
<keyword evidence="1" id="KW-1133">Transmembrane helix</keyword>
<name>A0A3S4ZN13_9NEIS</name>
<feature type="transmembrane region" description="Helical" evidence="1">
    <location>
        <begin position="16"/>
        <end position="37"/>
    </location>
</feature>
<keyword evidence="1" id="KW-0472">Membrane</keyword>
<dbReference type="EMBL" id="LR134533">
    <property type="protein sequence ID" value="VEJ52121.1"/>
    <property type="molecule type" value="Genomic_DNA"/>
</dbReference>